<name>A0A845B2G4_9PROT</name>
<dbReference type="RefSeq" id="WP_160934976.1">
    <property type="nucleotide sequence ID" value="NZ_SNVJ01000001.1"/>
</dbReference>
<evidence type="ECO:0000256" key="2">
    <source>
        <dbReference type="ARBA" id="ARBA00022741"/>
    </source>
</evidence>
<dbReference type="GO" id="GO:0042941">
    <property type="term" value="P:D-alanine transmembrane transport"/>
    <property type="evidence" value="ECO:0007669"/>
    <property type="project" value="TreeGrafter"/>
</dbReference>
<sequence>MTPALAAEGLVKAWGGLRAVDGVSFTLAPGEMLALIGPNGAGKSTCFNMLNGQIRPDAGRVRLAGRDVTGLPPRAIWRLGVGRTFQVTATFASMTVLDNVRMALLSHARRLLGLWRPAAREFTAEAEALLTRVGMADQAGRPCGVLAYGDLKRLELAMALANQPHLLLMDEPTAGMAPAERMALMAETAAVARAGGIAVLFTEHDMDVVFTHADRVLVLDGGRLIAGGAPEAVRADPRVRQVYLGGGPA</sequence>
<dbReference type="OrthoDB" id="9779872at2"/>
<dbReference type="GO" id="GO:0005524">
    <property type="term" value="F:ATP binding"/>
    <property type="evidence" value="ECO:0007669"/>
    <property type="project" value="UniProtKB-KW"/>
</dbReference>
<dbReference type="GO" id="GO:0015808">
    <property type="term" value="P:L-alanine transport"/>
    <property type="evidence" value="ECO:0007669"/>
    <property type="project" value="TreeGrafter"/>
</dbReference>
<keyword evidence="2" id="KW-0547">Nucleotide-binding</keyword>
<dbReference type="GO" id="GO:0015188">
    <property type="term" value="F:L-isoleucine transmembrane transporter activity"/>
    <property type="evidence" value="ECO:0007669"/>
    <property type="project" value="TreeGrafter"/>
</dbReference>
<dbReference type="GO" id="GO:0005886">
    <property type="term" value="C:plasma membrane"/>
    <property type="evidence" value="ECO:0007669"/>
    <property type="project" value="TreeGrafter"/>
</dbReference>
<dbReference type="PROSITE" id="PS50893">
    <property type="entry name" value="ABC_TRANSPORTER_2"/>
    <property type="match status" value="1"/>
</dbReference>
<evidence type="ECO:0000313" key="6">
    <source>
        <dbReference type="Proteomes" id="UP000460715"/>
    </source>
</evidence>
<feature type="domain" description="ABC transporter" evidence="4">
    <location>
        <begin position="5"/>
        <end position="246"/>
    </location>
</feature>
<proteinExistence type="predicted"/>
<protein>
    <submittedName>
        <fullName evidence="5">ABC transporter ATP-binding protein</fullName>
    </submittedName>
</protein>
<dbReference type="CDD" id="cd03219">
    <property type="entry name" value="ABC_Mj1267_LivG_branched"/>
    <property type="match status" value="1"/>
</dbReference>
<keyword evidence="1" id="KW-0813">Transport</keyword>
<keyword evidence="6" id="KW-1185">Reference proteome</keyword>
<gene>
    <name evidence="5" type="ORF">E0493_00625</name>
</gene>
<evidence type="ECO:0000256" key="1">
    <source>
        <dbReference type="ARBA" id="ARBA00022448"/>
    </source>
</evidence>
<dbReference type="PANTHER" id="PTHR45772:SF7">
    <property type="entry name" value="AMINO ACID ABC TRANSPORTER ATP-BINDING PROTEIN"/>
    <property type="match status" value="1"/>
</dbReference>
<dbReference type="InterPro" id="IPR032823">
    <property type="entry name" value="BCA_ABC_TP_C"/>
</dbReference>
<dbReference type="SMART" id="SM00382">
    <property type="entry name" value="AAA"/>
    <property type="match status" value="1"/>
</dbReference>
<dbReference type="InterPro" id="IPR003439">
    <property type="entry name" value="ABC_transporter-like_ATP-bd"/>
</dbReference>
<dbReference type="GO" id="GO:0015192">
    <property type="term" value="F:L-phenylalanine transmembrane transporter activity"/>
    <property type="evidence" value="ECO:0007669"/>
    <property type="project" value="TreeGrafter"/>
</dbReference>
<comment type="caution">
    <text evidence="5">The sequence shown here is derived from an EMBL/GenBank/DDBJ whole genome shotgun (WGS) entry which is preliminary data.</text>
</comment>
<dbReference type="GO" id="GO:1903805">
    <property type="term" value="P:L-valine import across plasma membrane"/>
    <property type="evidence" value="ECO:0007669"/>
    <property type="project" value="TreeGrafter"/>
</dbReference>
<dbReference type="InterPro" id="IPR003593">
    <property type="entry name" value="AAA+_ATPase"/>
</dbReference>
<evidence type="ECO:0000256" key="3">
    <source>
        <dbReference type="ARBA" id="ARBA00022840"/>
    </source>
</evidence>
<dbReference type="EMBL" id="SNVJ01000001">
    <property type="protein sequence ID" value="MXP61853.1"/>
    <property type="molecule type" value="Genomic_DNA"/>
</dbReference>
<dbReference type="InterPro" id="IPR051120">
    <property type="entry name" value="ABC_AA/LPS_Transport"/>
</dbReference>
<reference evidence="5 6" key="1">
    <citation type="submission" date="2019-03" db="EMBL/GenBank/DDBJ databases">
        <title>Roseomonas sp. a novel Roseomonas species isolated from Sea whip Gorgonian.</title>
        <authorList>
            <person name="Li F."/>
            <person name="Pan X."/>
            <person name="Huang S."/>
            <person name="Li Z."/>
            <person name="Meng B."/>
        </authorList>
    </citation>
    <scope>NUCLEOTIDE SEQUENCE [LARGE SCALE GENOMIC DNA]</scope>
    <source>
        <strain evidence="5 6">M0104</strain>
    </source>
</reference>
<dbReference type="InterPro" id="IPR027417">
    <property type="entry name" value="P-loop_NTPase"/>
</dbReference>
<dbReference type="PANTHER" id="PTHR45772">
    <property type="entry name" value="CONSERVED COMPONENT OF ABC TRANSPORTER FOR NATURAL AMINO ACIDS-RELATED"/>
    <property type="match status" value="1"/>
</dbReference>
<dbReference type="GO" id="GO:0016887">
    <property type="term" value="F:ATP hydrolysis activity"/>
    <property type="evidence" value="ECO:0007669"/>
    <property type="project" value="InterPro"/>
</dbReference>
<dbReference type="InterPro" id="IPR017871">
    <property type="entry name" value="ABC_transporter-like_CS"/>
</dbReference>
<dbReference type="GO" id="GO:0005304">
    <property type="term" value="F:L-valine transmembrane transporter activity"/>
    <property type="evidence" value="ECO:0007669"/>
    <property type="project" value="TreeGrafter"/>
</dbReference>
<evidence type="ECO:0000313" key="5">
    <source>
        <dbReference type="EMBL" id="MXP61853.1"/>
    </source>
</evidence>
<dbReference type="GO" id="GO:1903806">
    <property type="term" value="P:L-isoleucine import across plasma membrane"/>
    <property type="evidence" value="ECO:0007669"/>
    <property type="project" value="TreeGrafter"/>
</dbReference>
<dbReference type="Gene3D" id="3.40.50.300">
    <property type="entry name" value="P-loop containing nucleotide triphosphate hydrolases"/>
    <property type="match status" value="1"/>
</dbReference>
<dbReference type="SUPFAM" id="SSF52540">
    <property type="entry name" value="P-loop containing nucleoside triphosphate hydrolases"/>
    <property type="match status" value="1"/>
</dbReference>
<organism evidence="5 6">
    <name type="scientific">Teichococcus coralli</name>
    <dbReference type="NCBI Taxonomy" id="2545983"/>
    <lineage>
        <taxon>Bacteria</taxon>
        <taxon>Pseudomonadati</taxon>
        <taxon>Pseudomonadota</taxon>
        <taxon>Alphaproteobacteria</taxon>
        <taxon>Acetobacterales</taxon>
        <taxon>Roseomonadaceae</taxon>
        <taxon>Roseomonas</taxon>
    </lineage>
</organism>
<dbReference type="Proteomes" id="UP000460715">
    <property type="component" value="Unassembled WGS sequence"/>
</dbReference>
<dbReference type="Pfam" id="PF12399">
    <property type="entry name" value="BCA_ABC_TP_C"/>
    <property type="match status" value="1"/>
</dbReference>
<evidence type="ECO:0000259" key="4">
    <source>
        <dbReference type="PROSITE" id="PS50893"/>
    </source>
</evidence>
<keyword evidence="3 5" id="KW-0067">ATP-binding</keyword>
<dbReference type="Pfam" id="PF00005">
    <property type="entry name" value="ABC_tran"/>
    <property type="match status" value="1"/>
</dbReference>
<dbReference type="PROSITE" id="PS00211">
    <property type="entry name" value="ABC_TRANSPORTER_1"/>
    <property type="match status" value="1"/>
</dbReference>
<accession>A0A845B2G4</accession>
<dbReference type="AlphaFoldDB" id="A0A845B2G4"/>